<protein>
    <submittedName>
        <fullName evidence="1">Uncharacterized protein</fullName>
    </submittedName>
</protein>
<dbReference type="AlphaFoldDB" id="A0AAD7SY24"/>
<keyword evidence="2" id="KW-1185">Reference proteome</keyword>
<dbReference type="Proteomes" id="UP001221898">
    <property type="component" value="Unassembled WGS sequence"/>
</dbReference>
<comment type="caution">
    <text evidence="1">The sequence shown here is derived from an EMBL/GenBank/DDBJ whole genome shotgun (WGS) entry which is preliminary data.</text>
</comment>
<name>A0AAD7SY24_9TELE</name>
<evidence type="ECO:0000313" key="2">
    <source>
        <dbReference type="Proteomes" id="UP001221898"/>
    </source>
</evidence>
<gene>
    <name evidence="1" type="ORF">AAFF_G00203990</name>
</gene>
<proteinExistence type="predicted"/>
<dbReference type="EMBL" id="JAINUG010000027">
    <property type="protein sequence ID" value="KAJ8410418.1"/>
    <property type="molecule type" value="Genomic_DNA"/>
</dbReference>
<accession>A0AAD7SY24</accession>
<evidence type="ECO:0000313" key="1">
    <source>
        <dbReference type="EMBL" id="KAJ8410418.1"/>
    </source>
</evidence>
<sequence>MPASHLATRTITQAPAVALPAATSDARIMYVTDMMYDIVPPVTSVMHREVTGLQLHAQTAAGLAISTAISALKHRFRAPVSTGLDYYVAHRNQKASDTVLISPSSGTEESTFEEAH</sequence>
<reference evidence="1" key="1">
    <citation type="journal article" date="2023" name="Science">
        <title>Genome structures resolve the early diversification of teleost fishes.</title>
        <authorList>
            <person name="Parey E."/>
            <person name="Louis A."/>
            <person name="Montfort J."/>
            <person name="Bouchez O."/>
            <person name="Roques C."/>
            <person name="Iampietro C."/>
            <person name="Lluch J."/>
            <person name="Castinel A."/>
            <person name="Donnadieu C."/>
            <person name="Desvignes T."/>
            <person name="Floi Bucao C."/>
            <person name="Jouanno E."/>
            <person name="Wen M."/>
            <person name="Mejri S."/>
            <person name="Dirks R."/>
            <person name="Jansen H."/>
            <person name="Henkel C."/>
            <person name="Chen W.J."/>
            <person name="Zahm M."/>
            <person name="Cabau C."/>
            <person name="Klopp C."/>
            <person name="Thompson A.W."/>
            <person name="Robinson-Rechavi M."/>
            <person name="Braasch I."/>
            <person name="Lecointre G."/>
            <person name="Bobe J."/>
            <person name="Postlethwait J.H."/>
            <person name="Berthelot C."/>
            <person name="Roest Crollius H."/>
            <person name="Guiguen Y."/>
        </authorList>
    </citation>
    <scope>NUCLEOTIDE SEQUENCE</scope>
    <source>
        <strain evidence="1">NC1722</strain>
    </source>
</reference>
<organism evidence="1 2">
    <name type="scientific">Aldrovandia affinis</name>
    <dbReference type="NCBI Taxonomy" id="143900"/>
    <lineage>
        <taxon>Eukaryota</taxon>
        <taxon>Metazoa</taxon>
        <taxon>Chordata</taxon>
        <taxon>Craniata</taxon>
        <taxon>Vertebrata</taxon>
        <taxon>Euteleostomi</taxon>
        <taxon>Actinopterygii</taxon>
        <taxon>Neopterygii</taxon>
        <taxon>Teleostei</taxon>
        <taxon>Notacanthiformes</taxon>
        <taxon>Halosauridae</taxon>
        <taxon>Aldrovandia</taxon>
    </lineage>
</organism>